<evidence type="ECO:0000256" key="1">
    <source>
        <dbReference type="SAM" id="Phobius"/>
    </source>
</evidence>
<protein>
    <submittedName>
        <fullName evidence="2">Uncharacterized protein</fullName>
    </submittedName>
</protein>
<keyword evidence="1" id="KW-1133">Transmembrane helix</keyword>
<proteinExistence type="predicted"/>
<organism evidence="2 3">
    <name type="scientific">Cuscuta europaea</name>
    <name type="common">European dodder</name>
    <dbReference type="NCBI Taxonomy" id="41803"/>
    <lineage>
        <taxon>Eukaryota</taxon>
        <taxon>Viridiplantae</taxon>
        <taxon>Streptophyta</taxon>
        <taxon>Embryophyta</taxon>
        <taxon>Tracheophyta</taxon>
        <taxon>Spermatophyta</taxon>
        <taxon>Magnoliopsida</taxon>
        <taxon>eudicotyledons</taxon>
        <taxon>Gunneridae</taxon>
        <taxon>Pentapetalae</taxon>
        <taxon>asterids</taxon>
        <taxon>lamiids</taxon>
        <taxon>Solanales</taxon>
        <taxon>Convolvulaceae</taxon>
        <taxon>Cuscuteae</taxon>
        <taxon>Cuscuta</taxon>
        <taxon>Cuscuta subgen. Cuscuta</taxon>
    </lineage>
</organism>
<accession>A0A9P1E783</accession>
<sequence length="102" mass="11405">MGKTLALSIRCLREIPRLLHVSYPGTSYHLLGGAGNIVQLRSLSSLLVSIVCVKKHDHMCYISCRYFFVHVIVLLVYHLQFPCPLRLAISGSCASCLICEEK</sequence>
<dbReference type="Proteomes" id="UP001152484">
    <property type="component" value="Unassembled WGS sequence"/>
</dbReference>
<evidence type="ECO:0000313" key="3">
    <source>
        <dbReference type="Proteomes" id="UP001152484"/>
    </source>
</evidence>
<reference evidence="2" key="1">
    <citation type="submission" date="2022-07" db="EMBL/GenBank/DDBJ databases">
        <authorList>
            <person name="Macas J."/>
            <person name="Novak P."/>
            <person name="Neumann P."/>
        </authorList>
    </citation>
    <scope>NUCLEOTIDE SEQUENCE</scope>
</reference>
<feature type="transmembrane region" description="Helical" evidence="1">
    <location>
        <begin position="60"/>
        <end position="79"/>
    </location>
</feature>
<comment type="caution">
    <text evidence="2">The sequence shown here is derived from an EMBL/GenBank/DDBJ whole genome shotgun (WGS) entry which is preliminary data.</text>
</comment>
<keyword evidence="1" id="KW-0472">Membrane</keyword>
<name>A0A9P1E783_CUSEU</name>
<keyword evidence="1" id="KW-0812">Transmembrane</keyword>
<keyword evidence="3" id="KW-1185">Reference proteome</keyword>
<dbReference type="EMBL" id="CAMAPE010000018">
    <property type="protein sequence ID" value="CAH9085399.1"/>
    <property type="molecule type" value="Genomic_DNA"/>
</dbReference>
<dbReference type="AlphaFoldDB" id="A0A9P1E783"/>
<gene>
    <name evidence="2" type="ORF">CEURO_LOCUS9373</name>
</gene>
<evidence type="ECO:0000313" key="2">
    <source>
        <dbReference type="EMBL" id="CAH9085399.1"/>
    </source>
</evidence>